<comment type="caution">
    <text evidence="1">The sequence shown here is derived from an EMBL/GenBank/DDBJ whole genome shotgun (WGS) entry which is preliminary data.</text>
</comment>
<proteinExistence type="predicted"/>
<gene>
    <name evidence="1" type="ORF">HMPREF1650_06035</name>
</gene>
<dbReference type="EMBL" id="JRNE01000046">
    <property type="protein sequence ID" value="KGF16975.1"/>
    <property type="molecule type" value="Genomic_DNA"/>
</dbReference>
<sequence length="177" mass="18236">MGESVRDGRLWAAVVDWLADAGVGEAAAVDMAELLDSASGPPIIAVRGPAGIGAKGVAASLRRHPTARGRWRILADEGPAPRVDADAVVTLSHDPETVARPGEVVVHPRGRAGRGISLDDAADPGGPAVSEVIAAVAELTSPAVLAQVRSGRLERGVARIAVAHPVVRDELEDLLWP</sequence>
<dbReference type="AlphaFoldDB" id="A0A095Y3F5"/>
<accession>A0A095Y3F5</accession>
<evidence type="ECO:0000313" key="1">
    <source>
        <dbReference type="EMBL" id="KGF16975.1"/>
    </source>
</evidence>
<organism evidence="1 2">
    <name type="scientific">Corynebacterium freneyi DNF00450</name>
    <dbReference type="NCBI Taxonomy" id="1287475"/>
    <lineage>
        <taxon>Bacteria</taxon>
        <taxon>Bacillati</taxon>
        <taxon>Actinomycetota</taxon>
        <taxon>Actinomycetes</taxon>
        <taxon>Mycobacteriales</taxon>
        <taxon>Corynebacteriaceae</taxon>
        <taxon>Corynebacterium</taxon>
    </lineage>
</organism>
<dbReference type="Proteomes" id="UP000029548">
    <property type="component" value="Unassembled WGS sequence"/>
</dbReference>
<dbReference type="eggNOG" id="ENOG5031MYQ">
    <property type="taxonomic scope" value="Bacteria"/>
</dbReference>
<name>A0A095Y3F5_9CORY</name>
<reference evidence="1 2" key="1">
    <citation type="submission" date="2014-07" db="EMBL/GenBank/DDBJ databases">
        <authorList>
            <person name="McCorrison J."/>
            <person name="Sanka R."/>
            <person name="Torralba M."/>
            <person name="Gillis M."/>
            <person name="Haft D.H."/>
            <person name="Methe B."/>
            <person name="Sutton G."/>
            <person name="Nelson K.E."/>
        </authorList>
    </citation>
    <scope>NUCLEOTIDE SEQUENCE [LARGE SCALE GENOMIC DNA]</scope>
    <source>
        <strain evidence="1 2">DNF00450</strain>
    </source>
</reference>
<dbReference type="RefSeq" id="WP_035121858.1">
    <property type="nucleotide sequence ID" value="NZ_JRNE01000046.1"/>
</dbReference>
<protein>
    <submittedName>
        <fullName evidence="1">Uncharacterized protein</fullName>
    </submittedName>
</protein>
<evidence type="ECO:0000313" key="2">
    <source>
        <dbReference type="Proteomes" id="UP000029548"/>
    </source>
</evidence>